<keyword evidence="1" id="KW-0472">Membrane</keyword>
<keyword evidence="1" id="KW-1133">Transmembrane helix</keyword>
<dbReference type="RefSeq" id="WP_284582835.1">
    <property type="nucleotide sequence ID" value="NZ_CP106831.1"/>
</dbReference>
<proteinExistence type="predicted"/>
<organism evidence="2 3">
    <name type="scientific">Empedobacter falsenii</name>
    <dbReference type="NCBI Taxonomy" id="343874"/>
    <lineage>
        <taxon>Bacteria</taxon>
        <taxon>Pseudomonadati</taxon>
        <taxon>Bacteroidota</taxon>
        <taxon>Flavobacteriia</taxon>
        <taxon>Flavobacteriales</taxon>
        <taxon>Weeksellaceae</taxon>
        <taxon>Empedobacter</taxon>
    </lineage>
</organism>
<protein>
    <submittedName>
        <fullName evidence="2">Uncharacterized protein</fullName>
    </submittedName>
</protein>
<feature type="transmembrane region" description="Helical" evidence="1">
    <location>
        <begin position="55"/>
        <end position="75"/>
    </location>
</feature>
<evidence type="ECO:0000313" key="3">
    <source>
        <dbReference type="Proteomes" id="UP001223501"/>
    </source>
</evidence>
<keyword evidence="3" id="KW-1185">Reference proteome</keyword>
<dbReference type="Proteomes" id="UP001223501">
    <property type="component" value="Chromosome"/>
</dbReference>
<gene>
    <name evidence="2" type="ORF">OBA43_07725</name>
</gene>
<feature type="transmembrane region" description="Helical" evidence="1">
    <location>
        <begin position="81"/>
        <end position="104"/>
    </location>
</feature>
<dbReference type="EMBL" id="CP106831">
    <property type="protein sequence ID" value="WIH96172.1"/>
    <property type="molecule type" value="Genomic_DNA"/>
</dbReference>
<sequence length="262" mass="29685">MNRKEQLRQKSELVLVHVNEQIGIDFNKYKEHDLAELIINMKNIILIQNYLIKSIYKPIIISLIIYIAMFFIIDMSLVGKIIYGIIGLVLFLFNGVIYGTLSFLSSIKKDLKSIINTSLNVTTNICQDIALVNVNIQEVKNPIGLIFEGVVAVAVTPTLNSIFIKVPFMSGLLNKSSDKVMDFVIAQFKNYEDKTNIKAFIGNGSEKIINKSNKLNDLISSFSEKTEGYINKTFSTFQTPVRIIFTVSMVFTLIFLLSFILF</sequence>
<reference evidence="2 3" key="1">
    <citation type="submission" date="2022-09" db="EMBL/GenBank/DDBJ databases">
        <title>Whole genome sequencing analysis of tet(X)-positive Empedobacter falsenii YWS9-3.</title>
        <authorList>
            <person name="Chen C."/>
            <person name="Lv Y.-L."/>
        </authorList>
    </citation>
    <scope>NUCLEOTIDE SEQUENCE [LARGE SCALE GENOMIC DNA]</scope>
    <source>
        <strain evidence="2 3">YWS9-3_T</strain>
    </source>
</reference>
<evidence type="ECO:0000313" key="2">
    <source>
        <dbReference type="EMBL" id="WIH96172.1"/>
    </source>
</evidence>
<keyword evidence="1" id="KW-0812">Transmembrane</keyword>
<evidence type="ECO:0000256" key="1">
    <source>
        <dbReference type="SAM" id="Phobius"/>
    </source>
</evidence>
<feature type="transmembrane region" description="Helical" evidence="1">
    <location>
        <begin position="241"/>
        <end position="261"/>
    </location>
</feature>
<accession>A0ABY8V4R5</accession>
<name>A0ABY8V4R5_9FLAO</name>